<dbReference type="EMBL" id="CAJNOM010002832">
    <property type="protein sequence ID" value="CAF1638205.1"/>
    <property type="molecule type" value="Genomic_DNA"/>
</dbReference>
<dbReference type="Proteomes" id="UP000663832">
    <property type="component" value="Unassembled WGS sequence"/>
</dbReference>
<evidence type="ECO:0000259" key="6">
    <source>
        <dbReference type="PROSITE" id="PS50262"/>
    </source>
</evidence>
<feature type="transmembrane region" description="Helical" evidence="5">
    <location>
        <begin position="129"/>
        <end position="151"/>
    </location>
</feature>
<feature type="transmembrane region" description="Helical" evidence="5">
    <location>
        <begin position="163"/>
        <end position="190"/>
    </location>
</feature>
<name>A0A816DWC6_9BILA</name>
<dbReference type="InterPro" id="IPR052954">
    <property type="entry name" value="GPCR-Ligand_Int"/>
</dbReference>
<evidence type="ECO:0000256" key="4">
    <source>
        <dbReference type="ARBA" id="ARBA00023136"/>
    </source>
</evidence>
<feature type="transmembrane region" description="Helical" evidence="5">
    <location>
        <begin position="265"/>
        <end position="288"/>
    </location>
</feature>
<dbReference type="SUPFAM" id="SSF81321">
    <property type="entry name" value="Family A G protein-coupled receptor-like"/>
    <property type="match status" value="1"/>
</dbReference>
<keyword evidence="9" id="KW-1185">Reference proteome</keyword>
<proteinExistence type="predicted"/>
<evidence type="ECO:0000313" key="7">
    <source>
        <dbReference type="EMBL" id="CAF1017032.1"/>
    </source>
</evidence>
<dbReference type="InterPro" id="IPR017452">
    <property type="entry name" value="GPCR_Rhodpsn_7TM"/>
</dbReference>
<keyword evidence="3 5" id="KW-1133">Transmembrane helix</keyword>
<dbReference type="OrthoDB" id="10003251at2759"/>
<comment type="subcellular location">
    <subcellularLocation>
        <location evidence="1">Membrane</location>
    </subcellularLocation>
</comment>
<feature type="domain" description="G-protein coupled receptors family 1 profile" evidence="6">
    <location>
        <begin position="25"/>
        <end position="285"/>
    </location>
</feature>
<evidence type="ECO:0000313" key="8">
    <source>
        <dbReference type="EMBL" id="CAF1638205.1"/>
    </source>
</evidence>
<accession>A0A816DWC6</accession>
<dbReference type="PANTHER" id="PTHR46641">
    <property type="entry name" value="FMRFAMIDE RECEPTOR-RELATED"/>
    <property type="match status" value="1"/>
</dbReference>
<dbReference type="InterPro" id="IPR000276">
    <property type="entry name" value="GPCR_Rhodpsn"/>
</dbReference>
<feature type="transmembrane region" description="Helical" evidence="5">
    <location>
        <begin position="220"/>
        <end position="245"/>
    </location>
</feature>
<protein>
    <recommendedName>
        <fullName evidence="6">G-protein coupled receptors family 1 profile domain-containing protein</fullName>
    </recommendedName>
</protein>
<organism evidence="8 9">
    <name type="scientific">Adineta steineri</name>
    <dbReference type="NCBI Taxonomy" id="433720"/>
    <lineage>
        <taxon>Eukaryota</taxon>
        <taxon>Metazoa</taxon>
        <taxon>Spiralia</taxon>
        <taxon>Gnathifera</taxon>
        <taxon>Rotifera</taxon>
        <taxon>Eurotatoria</taxon>
        <taxon>Bdelloidea</taxon>
        <taxon>Adinetida</taxon>
        <taxon>Adinetidae</taxon>
        <taxon>Adineta</taxon>
    </lineage>
</organism>
<dbReference type="GO" id="GO:0016020">
    <property type="term" value="C:membrane"/>
    <property type="evidence" value="ECO:0007669"/>
    <property type="project" value="UniProtKB-SubCell"/>
</dbReference>
<comment type="caution">
    <text evidence="8">The sequence shown here is derived from an EMBL/GenBank/DDBJ whole genome shotgun (WGS) entry which is preliminary data.</text>
</comment>
<reference evidence="8" key="1">
    <citation type="submission" date="2021-02" db="EMBL/GenBank/DDBJ databases">
        <authorList>
            <person name="Nowell W R."/>
        </authorList>
    </citation>
    <scope>NUCLEOTIDE SEQUENCE</scope>
</reference>
<dbReference type="PROSITE" id="PS50262">
    <property type="entry name" value="G_PROTEIN_RECEP_F1_2"/>
    <property type="match status" value="1"/>
</dbReference>
<evidence type="ECO:0000256" key="3">
    <source>
        <dbReference type="ARBA" id="ARBA00022989"/>
    </source>
</evidence>
<evidence type="ECO:0000256" key="1">
    <source>
        <dbReference type="ARBA" id="ARBA00004370"/>
    </source>
</evidence>
<evidence type="ECO:0000313" key="9">
    <source>
        <dbReference type="Proteomes" id="UP000663832"/>
    </source>
</evidence>
<keyword evidence="2 5" id="KW-0812">Transmembrane</keyword>
<dbReference type="Pfam" id="PF00001">
    <property type="entry name" value="7tm_1"/>
    <property type="match status" value="1"/>
</dbReference>
<keyword evidence="4 5" id="KW-0472">Membrane</keyword>
<dbReference type="Proteomes" id="UP000663877">
    <property type="component" value="Unassembled WGS sequence"/>
</dbReference>
<gene>
    <name evidence="7" type="ORF">BJG266_LOCUS16787</name>
    <name evidence="8" type="ORF">QVE165_LOCUS58866</name>
</gene>
<dbReference type="AlphaFoldDB" id="A0A816DWC6"/>
<dbReference type="GO" id="GO:0004930">
    <property type="term" value="F:G protein-coupled receptor activity"/>
    <property type="evidence" value="ECO:0007669"/>
    <property type="project" value="InterPro"/>
</dbReference>
<evidence type="ECO:0000256" key="5">
    <source>
        <dbReference type="SAM" id="Phobius"/>
    </source>
</evidence>
<dbReference type="Gene3D" id="1.20.1070.10">
    <property type="entry name" value="Rhodopsin 7-helix transmembrane proteins"/>
    <property type="match status" value="1"/>
</dbReference>
<dbReference type="PANTHER" id="PTHR46641:SF18">
    <property type="entry name" value="G-PROTEIN COUPLED RECEPTORS FAMILY 1 PROFILE DOMAIN-CONTAINING PROTEIN"/>
    <property type="match status" value="1"/>
</dbReference>
<feature type="transmembrane region" description="Helical" evidence="5">
    <location>
        <begin position="16"/>
        <end position="37"/>
    </location>
</feature>
<dbReference type="EMBL" id="CAJNOI010000079">
    <property type="protein sequence ID" value="CAF1017032.1"/>
    <property type="molecule type" value="Genomic_DNA"/>
</dbReference>
<evidence type="ECO:0000256" key="2">
    <source>
        <dbReference type="ARBA" id="ARBA00022692"/>
    </source>
</evidence>
<sequence length="324" mass="37468">MTVTILPFIQAQITRYGMSTLVILGNIGNILIIILFYQRRKNSCAMYLLCVAILNSASLTCTSVINVYALDYGDPTARSLFFCKLRLYVTHIWNQSSRYLTVLACIDRYMWTRDDAHTRFMNRSSTSRYLAAIVILFWHIFPIHIAVLATINNGKCSEFGVYYVIYQVYSAISLGLIPPISMSIFGFLAYRNMEKLHLRVRPIGNNGDHNGRIHHRDRDLLLMVLTEVVVYVLTTIPYPFILLEIAVTNYMSVIKSAERAEIENFLNSITLTLFYLTNGSPFYTYFAVSKAFRKDCKTLFMRWRNRAVRPLTMNQIPRARQLQI</sequence>